<comment type="similarity">
    <text evidence="16">Belongs to the RnfG family.</text>
</comment>
<keyword evidence="3" id="KW-0997">Cell inner membrane</keyword>
<dbReference type="GO" id="GO:0016655">
    <property type="term" value="F:oxidoreductase activity, acting on NAD(P)H, quinone or similar compound as acceptor"/>
    <property type="evidence" value="ECO:0007669"/>
    <property type="project" value="InterPro"/>
</dbReference>
<dbReference type="GO" id="GO:0022900">
    <property type="term" value="P:electron transport chain"/>
    <property type="evidence" value="ECO:0007669"/>
    <property type="project" value="UniProtKB-UniRule"/>
</dbReference>
<dbReference type="PANTHER" id="PTHR37838">
    <property type="entry name" value="NA(+)-TRANSLOCATING NADH-QUINONE REDUCTASE SUBUNIT C"/>
    <property type="match status" value="1"/>
</dbReference>
<keyword evidence="1 16" id="KW-0813">Transport</keyword>
<keyword evidence="15" id="KW-0739">Sodium transport</keyword>
<evidence type="ECO:0000256" key="13">
    <source>
        <dbReference type="ARBA" id="ARBA00023075"/>
    </source>
</evidence>
<dbReference type="InterPro" id="IPR007329">
    <property type="entry name" value="FMN-bd"/>
</dbReference>
<evidence type="ECO:0000256" key="9">
    <source>
        <dbReference type="ARBA" id="ARBA00022989"/>
    </source>
</evidence>
<comment type="subunit">
    <text evidence="16">The complex is composed of six subunits: RnfA, RnfB, RnfC, RnfD, RnfE and RnfG.</text>
</comment>
<dbReference type="GO" id="GO:0006814">
    <property type="term" value="P:sodium ion transport"/>
    <property type="evidence" value="ECO:0007669"/>
    <property type="project" value="UniProtKB-KW"/>
</dbReference>
<evidence type="ECO:0000313" key="19">
    <source>
        <dbReference type="EMBL" id="MBS4537670.1"/>
    </source>
</evidence>
<proteinExistence type="inferred from homology"/>
<keyword evidence="7 16" id="KW-0812">Transmembrane</keyword>
<evidence type="ECO:0000313" key="20">
    <source>
        <dbReference type="Proteomes" id="UP000724672"/>
    </source>
</evidence>
<gene>
    <name evidence="16" type="primary">rnfG</name>
    <name evidence="19" type="ORF">GOQ27_04300</name>
</gene>
<evidence type="ECO:0000259" key="18">
    <source>
        <dbReference type="SMART" id="SM00900"/>
    </source>
</evidence>
<keyword evidence="13" id="KW-0830">Ubiquinone</keyword>
<sequence>MKKSFSYPIIFMVLITAFFTLVLSLLNYSTKDVIAYNAQIEEWKTLLYIFDIDYQEDDKEIENLYKEKIEAEKVNDITIYKAKENGDTLGYAFPVEGNALWGTVRGYAAVSNDLNTLLGIDFVSHSETPGLGGRISEEWFKEQFRGIDLTENNEGDYIEYRPAASGNVDAITGATLTSKSVKNMLNKDIEEFRQLMKEGLNNGQ</sequence>
<evidence type="ECO:0000256" key="16">
    <source>
        <dbReference type="HAMAP-Rule" id="MF_00479"/>
    </source>
</evidence>
<feature type="transmembrane region" description="Helical" evidence="17">
    <location>
        <begin position="6"/>
        <end position="26"/>
    </location>
</feature>
<dbReference type="PIRSF" id="PIRSF006091">
    <property type="entry name" value="E_trnsport_RnfG"/>
    <property type="match status" value="1"/>
</dbReference>
<evidence type="ECO:0000256" key="2">
    <source>
        <dbReference type="ARBA" id="ARBA00022475"/>
    </source>
</evidence>
<comment type="cofactor">
    <cofactor evidence="16">
        <name>FMN</name>
        <dbReference type="ChEBI" id="CHEBI:58210"/>
    </cofactor>
</comment>
<dbReference type="GO" id="GO:0005886">
    <property type="term" value="C:plasma membrane"/>
    <property type="evidence" value="ECO:0007669"/>
    <property type="project" value="UniProtKB-SubCell"/>
</dbReference>
<keyword evidence="10" id="KW-0520">NAD</keyword>
<keyword evidence="8 16" id="KW-1278">Translocase</keyword>
<dbReference type="InterPro" id="IPR010209">
    <property type="entry name" value="Ion_transpt_RnfG/RsxG"/>
</dbReference>
<evidence type="ECO:0000256" key="3">
    <source>
        <dbReference type="ARBA" id="ARBA00022519"/>
    </source>
</evidence>
<comment type="function">
    <text evidence="16">Part of a membrane-bound complex that couples electron transfer with translocation of ions across the membrane.</text>
</comment>
<dbReference type="Proteomes" id="UP000724672">
    <property type="component" value="Unassembled WGS sequence"/>
</dbReference>
<evidence type="ECO:0000256" key="1">
    <source>
        <dbReference type="ARBA" id="ARBA00022448"/>
    </source>
</evidence>
<reference evidence="19" key="1">
    <citation type="submission" date="2019-12" db="EMBL/GenBank/DDBJ databases">
        <title>Clostridiaceae gen. nov. sp. nov., isolated from sediment in Xinjiang, China.</title>
        <authorList>
            <person name="Zhang R."/>
        </authorList>
    </citation>
    <scope>NUCLEOTIDE SEQUENCE</scope>
    <source>
        <strain evidence="19">D2Q-11</strain>
    </source>
</reference>
<keyword evidence="16" id="KW-0249">Electron transport</keyword>
<keyword evidence="14 16" id="KW-0472">Membrane</keyword>
<evidence type="ECO:0000256" key="7">
    <source>
        <dbReference type="ARBA" id="ARBA00022692"/>
    </source>
</evidence>
<dbReference type="EMBL" id="WSFT01000019">
    <property type="protein sequence ID" value="MBS4537670.1"/>
    <property type="molecule type" value="Genomic_DNA"/>
</dbReference>
<dbReference type="InterPro" id="IPR010204">
    <property type="entry name" value="NqrC"/>
</dbReference>
<comment type="caution">
    <text evidence="19">The sequence shown here is derived from an EMBL/GenBank/DDBJ whole genome shotgun (WGS) entry which is preliminary data.</text>
</comment>
<keyword evidence="20" id="KW-1185">Reference proteome</keyword>
<protein>
    <recommendedName>
        <fullName evidence="16">Ion-translocating oxidoreductase complex subunit G</fullName>
        <ecNumber evidence="16">7.-.-.-</ecNumber>
    </recommendedName>
    <alternativeName>
        <fullName evidence="16">Rnf electron transport complex subunit G</fullName>
    </alternativeName>
</protein>
<evidence type="ECO:0000256" key="15">
    <source>
        <dbReference type="ARBA" id="ARBA00023201"/>
    </source>
</evidence>
<evidence type="ECO:0000256" key="10">
    <source>
        <dbReference type="ARBA" id="ARBA00023027"/>
    </source>
</evidence>
<feature type="domain" description="FMN-binding" evidence="18">
    <location>
        <begin position="99"/>
        <end position="192"/>
    </location>
</feature>
<dbReference type="PANTHER" id="PTHR37838:SF1">
    <property type="entry name" value="NA(+)-TRANSLOCATING NADH-QUINONE REDUCTASE SUBUNIT C"/>
    <property type="match status" value="1"/>
</dbReference>
<dbReference type="GO" id="GO:0009055">
    <property type="term" value="F:electron transfer activity"/>
    <property type="evidence" value="ECO:0007669"/>
    <property type="project" value="InterPro"/>
</dbReference>
<keyword evidence="5 16" id="KW-0285">Flavoprotein</keyword>
<evidence type="ECO:0000256" key="8">
    <source>
        <dbReference type="ARBA" id="ARBA00022967"/>
    </source>
</evidence>
<name>A0A942UUF5_9FIRM</name>
<evidence type="ECO:0000256" key="11">
    <source>
        <dbReference type="ARBA" id="ARBA00023053"/>
    </source>
</evidence>
<dbReference type="GO" id="GO:0010181">
    <property type="term" value="F:FMN binding"/>
    <property type="evidence" value="ECO:0007669"/>
    <property type="project" value="InterPro"/>
</dbReference>
<keyword evidence="4 16" id="KW-0597">Phosphoprotein</keyword>
<evidence type="ECO:0000256" key="4">
    <source>
        <dbReference type="ARBA" id="ARBA00022553"/>
    </source>
</evidence>
<dbReference type="Pfam" id="PF04205">
    <property type="entry name" value="FMN_bind"/>
    <property type="match status" value="1"/>
</dbReference>
<keyword evidence="11" id="KW-0915">Sodium</keyword>
<keyword evidence="12" id="KW-0406">Ion transport</keyword>
<dbReference type="HAMAP" id="MF_00479">
    <property type="entry name" value="RsxG_RnfG"/>
    <property type="match status" value="1"/>
</dbReference>
<evidence type="ECO:0000256" key="6">
    <source>
        <dbReference type="ARBA" id="ARBA00022643"/>
    </source>
</evidence>
<keyword evidence="9 16" id="KW-1133">Transmembrane helix</keyword>
<evidence type="ECO:0000256" key="5">
    <source>
        <dbReference type="ARBA" id="ARBA00022630"/>
    </source>
</evidence>
<evidence type="ECO:0000256" key="17">
    <source>
        <dbReference type="SAM" id="Phobius"/>
    </source>
</evidence>
<dbReference type="SMART" id="SM00900">
    <property type="entry name" value="FMN_bind"/>
    <property type="match status" value="1"/>
</dbReference>
<keyword evidence="2 16" id="KW-1003">Cell membrane</keyword>
<keyword evidence="6 16" id="KW-0288">FMN</keyword>
<dbReference type="EC" id="7.-.-.-" evidence="16"/>
<feature type="modified residue" description="FMN phosphoryl threonine" evidence="16">
    <location>
        <position position="175"/>
    </location>
</feature>
<dbReference type="RefSeq" id="WP_203365592.1">
    <property type="nucleotide sequence ID" value="NZ_WSFT01000019.1"/>
</dbReference>
<dbReference type="AlphaFoldDB" id="A0A942UUF5"/>
<accession>A0A942UUF5</accession>
<evidence type="ECO:0000256" key="12">
    <source>
        <dbReference type="ARBA" id="ARBA00023065"/>
    </source>
</evidence>
<evidence type="ECO:0000256" key="14">
    <source>
        <dbReference type="ARBA" id="ARBA00023136"/>
    </source>
</evidence>
<comment type="subcellular location">
    <subcellularLocation>
        <location evidence="16">Cell membrane</location>
        <topology evidence="16">Single-pass membrane protein</topology>
    </subcellularLocation>
</comment>
<organism evidence="19 20">
    <name type="scientific">Anaeromonas frigoriresistens</name>
    <dbReference type="NCBI Taxonomy" id="2683708"/>
    <lineage>
        <taxon>Bacteria</taxon>
        <taxon>Bacillati</taxon>
        <taxon>Bacillota</taxon>
        <taxon>Tissierellia</taxon>
        <taxon>Tissierellales</taxon>
        <taxon>Thermohalobacteraceae</taxon>
        <taxon>Anaeromonas</taxon>
    </lineage>
</organism>